<sequence length="256" mass="27750" precursor="true">MTNVCRQLTVLITAVAAIAISGTCQADLVWEDLMTDEQAITNNLMLSSGGTTITFGTEVFSDSDGGTFDLVPERSANFFSFEAESTGNHTGYLEMTFDNENDDPTDYLELTFNFGPPVTNLQFTLLDVDGNTNFNWDDGAEIFFNGTNVKTTPGYYSIGAINFLDNEAYMDGFEAGNVGAASDETTGNIGFNFGSEIIDTLTIRYFTTDDAVNNPASQFIGISDLQFVAAVPEPTAVSLIALVGIAAWTRRRRTQV</sequence>
<dbReference type="OrthoDB" id="279787at2"/>
<dbReference type="RefSeq" id="WP_084416811.1">
    <property type="nucleotide sequence ID" value="NZ_CP042912.1"/>
</dbReference>
<organism evidence="2 3">
    <name type="scientific">Mariniblastus fucicola</name>
    <dbReference type="NCBI Taxonomy" id="980251"/>
    <lineage>
        <taxon>Bacteria</taxon>
        <taxon>Pseudomonadati</taxon>
        <taxon>Planctomycetota</taxon>
        <taxon>Planctomycetia</taxon>
        <taxon>Pirellulales</taxon>
        <taxon>Pirellulaceae</taxon>
        <taxon>Mariniblastus</taxon>
    </lineage>
</organism>
<evidence type="ECO:0000313" key="2">
    <source>
        <dbReference type="EMBL" id="QEG23928.1"/>
    </source>
</evidence>
<keyword evidence="3" id="KW-1185">Reference proteome</keyword>
<evidence type="ECO:0000256" key="1">
    <source>
        <dbReference type="SAM" id="SignalP"/>
    </source>
</evidence>
<dbReference type="EMBL" id="CP042912">
    <property type="protein sequence ID" value="QEG23928.1"/>
    <property type="molecule type" value="Genomic_DNA"/>
</dbReference>
<proteinExistence type="predicted"/>
<protein>
    <recommendedName>
        <fullName evidence="4">PEP-CTERM protein-sorting domain-containing protein</fullName>
    </recommendedName>
</protein>
<accession>A0A5B9PC92</accession>
<dbReference type="KEGG" id="mff:MFFC18_38330"/>
<name>A0A5B9PC92_9BACT</name>
<dbReference type="AlphaFoldDB" id="A0A5B9PC92"/>
<dbReference type="NCBIfam" id="TIGR02595">
    <property type="entry name" value="PEP_CTERM"/>
    <property type="match status" value="1"/>
</dbReference>
<dbReference type="InterPro" id="IPR013424">
    <property type="entry name" value="Ice-binding_C"/>
</dbReference>
<feature type="chain" id="PRO_5023056932" description="PEP-CTERM protein-sorting domain-containing protein" evidence="1">
    <location>
        <begin position="27"/>
        <end position="256"/>
    </location>
</feature>
<gene>
    <name evidence="2" type="ORF">MFFC18_38330</name>
</gene>
<evidence type="ECO:0000313" key="3">
    <source>
        <dbReference type="Proteomes" id="UP000322214"/>
    </source>
</evidence>
<evidence type="ECO:0008006" key="4">
    <source>
        <dbReference type="Google" id="ProtNLM"/>
    </source>
</evidence>
<reference evidence="2 3" key="1">
    <citation type="submission" date="2019-08" db="EMBL/GenBank/DDBJ databases">
        <title>Deep-cultivation of Planctomycetes and their phenomic and genomic characterization uncovers novel biology.</title>
        <authorList>
            <person name="Wiegand S."/>
            <person name="Jogler M."/>
            <person name="Boedeker C."/>
            <person name="Pinto D."/>
            <person name="Vollmers J."/>
            <person name="Rivas-Marin E."/>
            <person name="Kohn T."/>
            <person name="Peeters S.H."/>
            <person name="Heuer A."/>
            <person name="Rast P."/>
            <person name="Oberbeckmann S."/>
            <person name="Bunk B."/>
            <person name="Jeske O."/>
            <person name="Meyerdierks A."/>
            <person name="Storesund J.E."/>
            <person name="Kallscheuer N."/>
            <person name="Luecker S."/>
            <person name="Lage O.M."/>
            <person name="Pohl T."/>
            <person name="Merkel B.J."/>
            <person name="Hornburger P."/>
            <person name="Mueller R.-W."/>
            <person name="Bruemmer F."/>
            <person name="Labrenz M."/>
            <person name="Spormann A.M."/>
            <person name="Op den Camp H."/>
            <person name="Overmann J."/>
            <person name="Amann R."/>
            <person name="Jetten M.S.M."/>
            <person name="Mascher T."/>
            <person name="Medema M.H."/>
            <person name="Devos D.P."/>
            <person name="Kaster A.-K."/>
            <person name="Ovreas L."/>
            <person name="Rohde M."/>
            <person name="Galperin M.Y."/>
            <person name="Jogler C."/>
        </authorList>
    </citation>
    <scope>NUCLEOTIDE SEQUENCE [LARGE SCALE GENOMIC DNA]</scope>
    <source>
        <strain evidence="2 3">FC18</strain>
    </source>
</reference>
<dbReference type="Proteomes" id="UP000322214">
    <property type="component" value="Chromosome"/>
</dbReference>
<keyword evidence="1" id="KW-0732">Signal</keyword>
<feature type="signal peptide" evidence="1">
    <location>
        <begin position="1"/>
        <end position="26"/>
    </location>
</feature>